<evidence type="ECO:0000313" key="2">
    <source>
        <dbReference type="Proteomes" id="UP001165064"/>
    </source>
</evidence>
<proteinExistence type="predicted"/>
<name>A0ACB5TZI9_AMBMO</name>
<reference evidence="1" key="1">
    <citation type="submission" date="2023-04" db="EMBL/GenBank/DDBJ databases">
        <title>Ambrosiozyma monospora NBRC 10751.</title>
        <authorList>
            <person name="Ichikawa N."/>
            <person name="Sato H."/>
            <person name="Tonouchi N."/>
        </authorList>
    </citation>
    <scope>NUCLEOTIDE SEQUENCE</scope>
    <source>
        <strain evidence="1">NBRC 10751</strain>
    </source>
</reference>
<gene>
    <name evidence="1" type="ORF">Amon02_001045400</name>
</gene>
<organism evidence="1 2">
    <name type="scientific">Ambrosiozyma monospora</name>
    <name type="common">Yeast</name>
    <name type="synonym">Endomycopsis monosporus</name>
    <dbReference type="NCBI Taxonomy" id="43982"/>
    <lineage>
        <taxon>Eukaryota</taxon>
        <taxon>Fungi</taxon>
        <taxon>Dikarya</taxon>
        <taxon>Ascomycota</taxon>
        <taxon>Saccharomycotina</taxon>
        <taxon>Pichiomycetes</taxon>
        <taxon>Pichiales</taxon>
        <taxon>Pichiaceae</taxon>
        <taxon>Ambrosiozyma</taxon>
    </lineage>
</organism>
<dbReference type="EMBL" id="BSXS01010466">
    <property type="protein sequence ID" value="GME98308.1"/>
    <property type="molecule type" value="Genomic_DNA"/>
</dbReference>
<dbReference type="Proteomes" id="UP001165064">
    <property type="component" value="Unassembled WGS sequence"/>
</dbReference>
<comment type="caution">
    <text evidence="1">The sequence shown here is derived from an EMBL/GenBank/DDBJ whole genome shotgun (WGS) entry which is preliminary data.</text>
</comment>
<keyword evidence="2" id="KW-1185">Reference proteome</keyword>
<protein>
    <submittedName>
        <fullName evidence="1">Unnamed protein product</fullName>
    </submittedName>
</protein>
<accession>A0ACB5TZI9</accession>
<sequence length="187" mass="21301">MCGIFGYANYNTKKTRGQVVETLVEGLSKLEYRGYDSTGIGIDSEHEFDDKSPVKAIQLIRQVGKVASLRDEIAAQNLDISEVLENHVGIAHTRWATHGGVTQSNCHPQPSDSKNEFIVVHNGIITNYRELKTFLKTKGYTFNSDTDTEIIAKLFKYYYEKDTDLEFYQLAKEVLYQLQGFSIIDWC</sequence>
<evidence type="ECO:0000313" key="1">
    <source>
        <dbReference type="EMBL" id="GME98308.1"/>
    </source>
</evidence>